<name>A0A6J5GSG9_9BURK</name>
<dbReference type="EMBL" id="CADIKL010000045">
    <property type="protein sequence ID" value="CAB3805220.1"/>
    <property type="molecule type" value="Genomic_DNA"/>
</dbReference>
<gene>
    <name evidence="2" type="ORF">LMG28688_06148</name>
</gene>
<dbReference type="Proteomes" id="UP000494119">
    <property type="component" value="Unassembled WGS sequence"/>
</dbReference>
<keyword evidence="1" id="KW-0472">Membrane</keyword>
<protein>
    <submittedName>
        <fullName evidence="2">Uncharacterized protein</fullName>
    </submittedName>
</protein>
<feature type="transmembrane region" description="Helical" evidence="1">
    <location>
        <begin position="79"/>
        <end position="103"/>
    </location>
</feature>
<keyword evidence="1" id="KW-0812">Transmembrane</keyword>
<feature type="transmembrane region" description="Helical" evidence="1">
    <location>
        <begin position="199"/>
        <end position="217"/>
    </location>
</feature>
<keyword evidence="3" id="KW-1185">Reference proteome</keyword>
<feature type="transmembrane region" description="Helical" evidence="1">
    <location>
        <begin position="174"/>
        <end position="193"/>
    </location>
</feature>
<keyword evidence="1" id="KW-1133">Transmembrane helix</keyword>
<accession>A0A6J5GSG9</accession>
<reference evidence="2 3" key="1">
    <citation type="submission" date="2020-04" db="EMBL/GenBank/DDBJ databases">
        <authorList>
            <person name="De Canck E."/>
        </authorList>
    </citation>
    <scope>NUCLEOTIDE SEQUENCE [LARGE SCALE GENOMIC DNA]</scope>
    <source>
        <strain evidence="2 3">LMG 28688</strain>
    </source>
</reference>
<dbReference type="AlphaFoldDB" id="A0A6J5GSG9"/>
<sequence length="253" mass="28213">MAQPHDVDESSTGHMENMDALQAVVKAATSGKSLKSRNMWWLIAIGIVDVIVLLVMAYHRPLDELTADKSVALRATLSAVLPVPILFLSYFFSHSVKAILVFWRVRNPMPGSRAFSVHAPNDQRIDLAALKKNIGEFPIEERDQNSTWYKLYKLVENDVAVVDSHQKYLMFRDIAAMSILLVPLVPLALYIYGNKPATIAWAAGLFALQYLASALAARNNGVRFVQNVLCIHATKKVVSSKRAPAKRAKEERD</sequence>
<feature type="transmembrane region" description="Helical" evidence="1">
    <location>
        <begin position="39"/>
        <end position="59"/>
    </location>
</feature>
<proteinExistence type="predicted"/>
<organism evidence="2 3">
    <name type="scientific">Paraburkholderia caffeinitolerans</name>
    <dbReference type="NCBI Taxonomy" id="1723730"/>
    <lineage>
        <taxon>Bacteria</taxon>
        <taxon>Pseudomonadati</taxon>
        <taxon>Pseudomonadota</taxon>
        <taxon>Betaproteobacteria</taxon>
        <taxon>Burkholderiales</taxon>
        <taxon>Burkholderiaceae</taxon>
        <taxon>Paraburkholderia</taxon>
    </lineage>
</organism>
<evidence type="ECO:0000313" key="2">
    <source>
        <dbReference type="EMBL" id="CAB3805220.1"/>
    </source>
</evidence>
<evidence type="ECO:0000313" key="3">
    <source>
        <dbReference type="Proteomes" id="UP000494119"/>
    </source>
</evidence>
<evidence type="ECO:0000256" key="1">
    <source>
        <dbReference type="SAM" id="Phobius"/>
    </source>
</evidence>